<dbReference type="AlphaFoldDB" id="A0A451B9U6"/>
<organism evidence="2">
    <name type="scientific">Candidatus Kentrum sp. MB</name>
    <dbReference type="NCBI Taxonomy" id="2138164"/>
    <lineage>
        <taxon>Bacteria</taxon>
        <taxon>Pseudomonadati</taxon>
        <taxon>Pseudomonadota</taxon>
        <taxon>Gammaproteobacteria</taxon>
        <taxon>Candidatus Kentrum</taxon>
    </lineage>
</organism>
<evidence type="ECO:0000313" key="2">
    <source>
        <dbReference type="EMBL" id="VFK75045.1"/>
    </source>
</evidence>
<dbReference type="EMBL" id="CAADGH010000014">
    <property type="protein sequence ID" value="VFK75045.1"/>
    <property type="molecule type" value="Genomic_DNA"/>
</dbReference>
<gene>
    <name evidence="2" type="ORF">BECKMB1821H_GA0114242_101441</name>
    <name evidence="1" type="ORF">BECKMB1821I_GA0114274_101341</name>
</gene>
<accession>A0A451B9U6</accession>
<name>A0A451B9U6_9GAMM</name>
<evidence type="ECO:0000313" key="1">
    <source>
        <dbReference type="EMBL" id="VFK30081.1"/>
    </source>
</evidence>
<dbReference type="EMBL" id="CAADFQ010000013">
    <property type="protein sequence ID" value="VFK30081.1"/>
    <property type="molecule type" value="Genomic_DNA"/>
</dbReference>
<reference evidence="2" key="1">
    <citation type="submission" date="2019-02" db="EMBL/GenBank/DDBJ databases">
        <authorList>
            <person name="Gruber-Vodicka R. H."/>
            <person name="Seah K. B. B."/>
        </authorList>
    </citation>
    <scope>NUCLEOTIDE SEQUENCE</scope>
    <source>
        <strain evidence="2">BECK_BZ198</strain>
        <strain evidence="1">BECK_BZ199</strain>
    </source>
</reference>
<sequence>MLRASSPLMRKNPSLRFEMTDATFEGLGGGHYRLQTINLGLKFPLFSNSHLYTTLTVPKSV</sequence>
<proteinExistence type="predicted"/>
<protein>
    <submittedName>
        <fullName evidence="2">Uncharacterized protein</fullName>
    </submittedName>
</protein>